<accession>A0A7T2GJ58</accession>
<dbReference type="SUPFAM" id="SSF52833">
    <property type="entry name" value="Thioredoxin-like"/>
    <property type="match status" value="1"/>
</dbReference>
<dbReference type="InterPro" id="IPR036249">
    <property type="entry name" value="Thioredoxin-like_sf"/>
</dbReference>
<dbReference type="RefSeq" id="WP_200971465.1">
    <property type="nucleotide sequence ID" value="NZ_CP065592.1"/>
</dbReference>
<keyword evidence="1" id="KW-0732">Signal</keyword>
<organism evidence="3 4">
    <name type="scientific">Allosphingosinicella flava</name>
    <dbReference type="NCBI Taxonomy" id="2771430"/>
    <lineage>
        <taxon>Bacteria</taxon>
        <taxon>Pseudomonadati</taxon>
        <taxon>Pseudomonadota</taxon>
        <taxon>Alphaproteobacteria</taxon>
        <taxon>Sphingomonadales</taxon>
        <taxon>Sphingomonadaceae</taxon>
        <taxon>Allosphingosinicella</taxon>
    </lineage>
</organism>
<protein>
    <submittedName>
        <fullName evidence="3">Thioredoxin domain-containing protein</fullName>
    </submittedName>
</protein>
<dbReference type="Pfam" id="PF13462">
    <property type="entry name" value="Thioredoxin_4"/>
    <property type="match status" value="1"/>
</dbReference>
<feature type="domain" description="Thioredoxin-like fold" evidence="2">
    <location>
        <begin position="43"/>
        <end position="228"/>
    </location>
</feature>
<dbReference type="Gene3D" id="3.40.30.10">
    <property type="entry name" value="Glutaredoxin"/>
    <property type="match status" value="1"/>
</dbReference>
<feature type="chain" id="PRO_5032969024" evidence="1">
    <location>
        <begin position="25"/>
        <end position="232"/>
    </location>
</feature>
<name>A0A7T2GJ58_9SPHN</name>
<reference evidence="3 4" key="1">
    <citation type="submission" date="2020-11" db="EMBL/GenBank/DDBJ databases">
        <title>Genome seq and assembly of Sphingosinicella sp.</title>
        <authorList>
            <person name="Chhetri G."/>
        </authorList>
    </citation>
    <scope>NUCLEOTIDE SEQUENCE [LARGE SCALE GENOMIC DNA]</scope>
    <source>
        <strain evidence="3 4">UDD2</strain>
    </source>
</reference>
<evidence type="ECO:0000313" key="3">
    <source>
        <dbReference type="EMBL" id="QPQ54814.1"/>
    </source>
</evidence>
<dbReference type="InterPro" id="IPR012336">
    <property type="entry name" value="Thioredoxin-like_fold"/>
</dbReference>
<evidence type="ECO:0000313" key="4">
    <source>
        <dbReference type="Proteomes" id="UP000594873"/>
    </source>
</evidence>
<feature type="signal peptide" evidence="1">
    <location>
        <begin position="1"/>
        <end position="24"/>
    </location>
</feature>
<dbReference type="EMBL" id="CP065592">
    <property type="protein sequence ID" value="QPQ54814.1"/>
    <property type="molecule type" value="Genomic_DNA"/>
</dbReference>
<dbReference type="Gene3D" id="1.10.40.110">
    <property type="match status" value="1"/>
</dbReference>
<gene>
    <name evidence="3" type="ORF">IC614_10885</name>
</gene>
<evidence type="ECO:0000256" key="1">
    <source>
        <dbReference type="SAM" id="SignalP"/>
    </source>
</evidence>
<dbReference type="Proteomes" id="UP000594873">
    <property type="component" value="Chromosome"/>
</dbReference>
<dbReference type="AlphaFoldDB" id="A0A7T2GJ58"/>
<proteinExistence type="predicted"/>
<sequence>MKHARIVAAIGLAAFAHASAPAQAPKAAAARDWSRAVAATPEGGFRVGNPNATVKVVEYGSLTCGHCAHFAEEGYPKLLQDYVKTGRVSFEFRNYIRDPFDAVAALLSRCAGTGDYFAATDAMFAAQSQWIGKLQALPAAERQRMVQLSPAEGFPQIAAASGLAPIAAKHGVTAAKAKTCLTDRARLETLLTLRQKAIETYNLEYTPTFLINGKKVDADGWARLEPLLKPGG</sequence>
<dbReference type="KEGG" id="sflv:IC614_10885"/>
<keyword evidence="4" id="KW-1185">Reference proteome</keyword>
<evidence type="ECO:0000259" key="2">
    <source>
        <dbReference type="Pfam" id="PF13462"/>
    </source>
</evidence>